<accession>A0A1L3SXI6</accession>
<dbReference type="KEGG" id="meso:BSQ44_24020"/>
<dbReference type="AlphaFoldDB" id="A0A1L3SXI6"/>
<dbReference type="STRING" id="1670800.BSQ44_24020"/>
<dbReference type="EMBL" id="CP018171">
    <property type="protein sequence ID" value="APH74090.1"/>
    <property type="molecule type" value="Genomic_DNA"/>
</dbReference>
<evidence type="ECO:0000313" key="1">
    <source>
        <dbReference type="EMBL" id="APH74090.1"/>
    </source>
</evidence>
<proteinExistence type="predicted"/>
<protein>
    <submittedName>
        <fullName evidence="1">Uncharacterized protein</fullName>
    </submittedName>
</protein>
<evidence type="ECO:0000313" key="2">
    <source>
        <dbReference type="Proteomes" id="UP000182840"/>
    </source>
</evidence>
<gene>
    <name evidence="1" type="ORF">BSQ44_24020</name>
</gene>
<reference evidence="2" key="1">
    <citation type="submission" date="2016-11" db="EMBL/GenBank/DDBJ databases">
        <title>Mesorhizobium oceanicum sp. nov., isolated from deep seawater in South China Sea.</title>
        <authorList>
            <person name="Fu G.-Y."/>
        </authorList>
    </citation>
    <scope>NUCLEOTIDE SEQUENCE [LARGE SCALE GENOMIC DNA]</scope>
    <source>
        <strain evidence="2">B7</strain>
    </source>
</reference>
<name>A0A1L3SXI6_9HYPH</name>
<keyword evidence="2" id="KW-1185">Reference proteome</keyword>
<sequence length="183" mass="20732">MEGYIRDDLATANPDSVNPVDLLDWQDSRNQLLETTEGRALVDEWQSMAGFKTHLERVQTQARGIVNAVSEDRRAMRVFMQRFDDSMTEAARYAVYAEIADGPPSFVNPVDEDGLKKFGANQVGRELIDEWGPWAAEKVAAAWFRANRLLARMDDADALDFLDWFDDLKPNEAKTIIKSFVGD</sequence>
<organism evidence="1 2">
    <name type="scientific">Aquibium oceanicum</name>
    <dbReference type="NCBI Taxonomy" id="1670800"/>
    <lineage>
        <taxon>Bacteria</taxon>
        <taxon>Pseudomonadati</taxon>
        <taxon>Pseudomonadota</taxon>
        <taxon>Alphaproteobacteria</taxon>
        <taxon>Hyphomicrobiales</taxon>
        <taxon>Phyllobacteriaceae</taxon>
        <taxon>Aquibium</taxon>
    </lineage>
</organism>
<dbReference type="Proteomes" id="UP000182840">
    <property type="component" value="Chromosome"/>
</dbReference>